<dbReference type="CDD" id="cd01834">
    <property type="entry name" value="SGNH_hydrolase_like_2"/>
    <property type="match status" value="1"/>
</dbReference>
<reference evidence="3" key="1">
    <citation type="submission" date="2020-05" db="EMBL/GenBank/DDBJ databases">
        <authorList>
            <person name="Chiriac C."/>
            <person name="Salcher M."/>
            <person name="Ghai R."/>
            <person name="Kavagutti S V."/>
        </authorList>
    </citation>
    <scope>NUCLEOTIDE SEQUENCE</scope>
</reference>
<dbReference type="PANTHER" id="PTHR30383:SF5">
    <property type="entry name" value="SGNH HYDROLASE-TYPE ESTERASE DOMAIN-CONTAINING PROTEIN"/>
    <property type="match status" value="1"/>
</dbReference>
<accession>A0A6J6TZW8</accession>
<evidence type="ECO:0000313" key="6">
    <source>
        <dbReference type="EMBL" id="CAB5061277.1"/>
    </source>
</evidence>
<dbReference type="PANTHER" id="PTHR30383">
    <property type="entry name" value="THIOESTERASE 1/PROTEASE 1/LYSOPHOSPHOLIPASE L1"/>
    <property type="match status" value="1"/>
</dbReference>
<dbReference type="SUPFAM" id="SSF52266">
    <property type="entry name" value="SGNH hydrolase"/>
    <property type="match status" value="1"/>
</dbReference>
<dbReference type="InterPro" id="IPR013830">
    <property type="entry name" value="SGNH_hydro"/>
</dbReference>
<dbReference type="Gene3D" id="3.40.50.1110">
    <property type="entry name" value="SGNH hydrolase"/>
    <property type="match status" value="1"/>
</dbReference>
<dbReference type="GO" id="GO:0004622">
    <property type="term" value="F:phosphatidylcholine lysophospholipase activity"/>
    <property type="evidence" value="ECO:0007669"/>
    <property type="project" value="TreeGrafter"/>
</dbReference>
<dbReference type="InterPro" id="IPR051532">
    <property type="entry name" value="Ester_Hydrolysis_Enzymes"/>
</dbReference>
<proteinExistence type="predicted"/>
<dbReference type="Pfam" id="PF13472">
    <property type="entry name" value="Lipase_GDSL_2"/>
    <property type="match status" value="1"/>
</dbReference>
<evidence type="ECO:0000313" key="5">
    <source>
        <dbReference type="EMBL" id="CAB4927204.1"/>
    </source>
</evidence>
<evidence type="ECO:0000313" key="4">
    <source>
        <dbReference type="EMBL" id="CAB4871585.1"/>
    </source>
</evidence>
<dbReference type="EMBL" id="CAFBMV010000007">
    <property type="protein sequence ID" value="CAB4927204.1"/>
    <property type="molecule type" value="Genomic_DNA"/>
</dbReference>
<dbReference type="InterPro" id="IPR036514">
    <property type="entry name" value="SGNH_hydro_sf"/>
</dbReference>
<feature type="domain" description="SGNH hydrolase-type esterase" evidence="1">
    <location>
        <begin position="7"/>
        <end position="185"/>
    </location>
</feature>
<evidence type="ECO:0000313" key="3">
    <source>
        <dbReference type="EMBL" id="CAB4753151.1"/>
    </source>
</evidence>
<dbReference type="AlphaFoldDB" id="A0A6J6TZW8"/>
<dbReference type="EMBL" id="CAFBQL010000007">
    <property type="protein sequence ID" value="CAB5061277.1"/>
    <property type="molecule type" value="Genomic_DNA"/>
</dbReference>
<protein>
    <submittedName>
        <fullName evidence="3">Unannotated protein</fullName>
    </submittedName>
</protein>
<evidence type="ECO:0000259" key="1">
    <source>
        <dbReference type="Pfam" id="PF13472"/>
    </source>
</evidence>
<sequence length="196" mass="21983">MSQISVFIGDSVTDCGRDVEPPFGDGYVNEIATSGRLAGTIINVGTSGHRLLDLESRWTTDVLDHQPSLVSIAIGINDTWRRYDDNDPTSTADFEESYRRVLDATRKQGDVRFVLCEPFLLPVRDEMNGWREDLDPKIDVVHRLAKEYDAVLVPFDAYFTELIKSAPMAQFAEDGIHPTVLGHQLMADLWLKSLGL</sequence>
<organism evidence="3">
    <name type="scientific">freshwater metagenome</name>
    <dbReference type="NCBI Taxonomy" id="449393"/>
    <lineage>
        <taxon>unclassified sequences</taxon>
        <taxon>metagenomes</taxon>
        <taxon>ecological metagenomes</taxon>
    </lineage>
</organism>
<evidence type="ECO:0000313" key="2">
    <source>
        <dbReference type="EMBL" id="CAB4665496.1"/>
    </source>
</evidence>
<name>A0A6J6TZW8_9ZZZZ</name>
<dbReference type="EMBL" id="CAEZWT010000019">
    <property type="protein sequence ID" value="CAB4665496.1"/>
    <property type="molecule type" value="Genomic_DNA"/>
</dbReference>
<gene>
    <name evidence="2" type="ORF">UFOPK2289_00814</name>
    <name evidence="3" type="ORF">UFOPK2822_00939</name>
    <name evidence="4" type="ORF">UFOPK3346_01063</name>
    <name evidence="5" type="ORF">UFOPK3670_01048</name>
    <name evidence="6" type="ORF">UFOPK4308_01094</name>
</gene>
<dbReference type="EMBL" id="CAFBLE010000009">
    <property type="protein sequence ID" value="CAB4871585.1"/>
    <property type="molecule type" value="Genomic_DNA"/>
</dbReference>
<dbReference type="EMBL" id="CAEZZC010000012">
    <property type="protein sequence ID" value="CAB4753151.1"/>
    <property type="molecule type" value="Genomic_DNA"/>
</dbReference>